<keyword evidence="3" id="KW-1185">Reference proteome</keyword>
<protein>
    <recommendedName>
        <fullName evidence="4">DUF1559 domain-containing protein</fullName>
    </recommendedName>
</protein>
<dbReference type="Proteomes" id="UP000832011">
    <property type="component" value="Chromosome"/>
</dbReference>
<evidence type="ECO:0000313" key="2">
    <source>
        <dbReference type="EMBL" id="UOO90502.1"/>
    </source>
</evidence>
<keyword evidence="1" id="KW-0472">Membrane</keyword>
<proteinExistence type="predicted"/>
<evidence type="ECO:0000256" key="1">
    <source>
        <dbReference type="SAM" id="Phobius"/>
    </source>
</evidence>
<organism evidence="2 3">
    <name type="scientific">Vitreoscilla massiliensis</name>
    <dbReference type="NCBI Taxonomy" id="1689272"/>
    <lineage>
        <taxon>Bacteria</taxon>
        <taxon>Pseudomonadati</taxon>
        <taxon>Pseudomonadota</taxon>
        <taxon>Betaproteobacteria</taxon>
        <taxon>Neisseriales</taxon>
        <taxon>Neisseriaceae</taxon>
        <taxon>Vitreoscilla</taxon>
    </lineage>
</organism>
<dbReference type="EMBL" id="CP091511">
    <property type="protein sequence ID" value="UOO90502.1"/>
    <property type="molecule type" value="Genomic_DNA"/>
</dbReference>
<keyword evidence="1" id="KW-0812">Transmembrane</keyword>
<keyword evidence="1" id="KW-1133">Transmembrane helix</keyword>
<name>A0ABY4E410_9NEIS</name>
<feature type="transmembrane region" description="Helical" evidence="1">
    <location>
        <begin position="30"/>
        <end position="46"/>
    </location>
</feature>
<gene>
    <name evidence="2" type="ORF">LVJ82_05885</name>
</gene>
<accession>A0ABY4E410</accession>
<sequence>MLRALIPCLLFCALSVLLLAQKHAGFMLYLLLPIMLVYLLTSAWRIRKQPQRLPELPLKMLLCLTSISAIAMVHMHYHQQARTEANRVVTAISAYHQSHGAYPDSLQAANIHVAPAARIFYSLREQQPSLFYPTTFTPFETYDYQFDTQQWQHRAD</sequence>
<evidence type="ECO:0000313" key="3">
    <source>
        <dbReference type="Proteomes" id="UP000832011"/>
    </source>
</evidence>
<evidence type="ECO:0008006" key="4">
    <source>
        <dbReference type="Google" id="ProtNLM"/>
    </source>
</evidence>
<dbReference type="RefSeq" id="WP_058304830.1">
    <property type="nucleotide sequence ID" value="NZ_CABKVG010000005.1"/>
</dbReference>
<reference evidence="2 3" key="1">
    <citation type="journal article" date="2022" name="Res Sq">
        <title>Evolution of multicellular longitudinally dividing oral cavity symbionts (Neisseriaceae).</title>
        <authorList>
            <person name="Nyongesa S."/>
            <person name="Weber P."/>
            <person name="Bernet E."/>
            <person name="Pullido F."/>
            <person name="Nieckarz M."/>
            <person name="Delaby M."/>
            <person name="Nieves C."/>
            <person name="Viehboeck T."/>
            <person name="Krause N."/>
            <person name="Rivera-Millot A."/>
            <person name="Nakamura A."/>
            <person name="Vischer N."/>
            <person name="VanNieuwenhze M."/>
            <person name="Brun Y."/>
            <person name="Cava F."/>
            <person name="Bulgheresi S."/>
            <person name="Veyrier F."/>
        </authorList>
    </citation>
    <scope>NUCLEOTIDE SEQUENCE [LARGE SCALE GENOMIC DNA]</scope>
    <source>
        <strain evidence="2 3">SN4</strain>
    </source>
</reference>